<protein>
    <submittedName>
        <fullName evidence="2">Cell envelope biogenesis protein OmpA</fullName>
    </submittedName>
</protein>
<dbReference type="EMBL" id="JABENB010000001">
    <property type="protein sequence ID" value="NNG39474.1"/>
    <property type="molecule type" value="Genomic_DNA"/>
</dbReference>
<organism evidence="2 3">
    <name type="scientific">Flexivirga aerilata</name>
    <dbReference type="NCBI Taxonomy" id="1656889"/>
    <lineage>
        <taxon>Bacteria</taxon>
        <taxon>Bacillati</taxon>
        <taxon>Actinomycetota</taxon>
        <taxon>Actinomycetes</taxon>
        <taxon>Micrococcales</taxon>
        <taxon>Dermacoccaceae</taxon>
        <taxon>Flexivirga</taxon>
    </lineage>
</organism>
<keyword evidence="3" id="KW-1185">Reference proteome</keyword>
<evidence type="ECO:0000313" key="2">
    <source>
        <dbReference type="EMBL" id="NNG39474.1"/>
    </source>
</evidence>
<feature type="transmembrane region" description="Helical" evidence="1">
    <location>
        <begin position="31"/>
        <end position="55"/>
    </location>
</feature>
<dbReference type="InterPro" id="IPR045713">
    <property type="entry name" value="DUF6069"/>
</dbReference>
<feature type="transmembrane region" description="Helical" evidence="1">
    <location>
        <begin position="96"/>
        <end position="116"/>
    </location>
</feature>
<evidence type="ECO:0000313" key="3">
    <source>
        <dbReference type="Proteomes" id="UP000557772"/>
    </source>
</evidence>
<feature type="transmembrane region" description="Helical" evidence="1">
    <location>
        <begin position="122"/>
        <end position="140"/>
    </location>
</feature>
<name>A0A849AF43_9MICO</name>
<keyword evidence="1" id="KW-0812">Transmembrane</keyword>
<proteinExistence type="predicted"/>
<gene>
    <name evidence="2" type="ORF">HJ588_09340</name>
</gene>
<evidence type="ECO:0000256" key="1">
    <source>
        <dbReference type="SAM" id="Phobius"/>
    </source>
</evidence>
<comment type="caution">
    <text evidence="2">The sequence shown here is derived from an EMBL/GenBank/DDBJ whole genome shotgun (WGS) entry which is preliminary data.</text>
</comment>
<sequence length="147" mass="14559">MSTSISNPTTSSTATAASGSTATPAIWKAGVAAAAGATLATTGLAALASAAGVSFEAGGSAIPLLGFTQLTAVFSLVGVAMAVVMSRVARRPRRTFVRTTVALTALSVVPDATFGFDVASAAVLMTLHLVAALIVIPVVARRLATTR</sequence>
<feature type="transmembrane region" description="Helical" evidence="1">
    <location>
        <begin position="61"/>
        <end position="84"/>
    </location>
</feature>
<dbReference type="AlphaFoldDB" id="A0A849AF43"/>
<dbReference type="RefSeq" id="WP_171154261.1">
    <property type="nucleotide sequence ID" value="NZ_JABENB010000001.1"/>
</dbReference>
<reference evidence="2 3" key="1">
    <citation type="submission" date="2020-05" db="EMBL/GenBank/DDBJ databases">
        <title>Flexivirga sp. ID2601S isolated from air conditioner.</title>
        <authorList>
            <person name="Kim D.H."/>
        </authorList>
    </citation>
    <scope>NUCLEOTIDE SEQUENCE [LARGE SCALE GENOMIC DNA]</scope>
    <source>
        <strain evidence="2 3">ID2601S</strain>
    </source>
</reference>
<keyword evidence="1" id="KW-1133">Transmembrane helix</keyword>
<accession>A0A849AF43</accession>
<dbReference type="Pfam" id="PF19545">
    <property type="entry name" value="DUF6069"/>
    <property type="match status" value="1"/>
</dbReference>
<dbReference type="Proteomes" id="UP000557772">
    <property type="component" value="Unassembled WGS sequence"/>
</dbReference>
<keyword evidence="1" id="KW-0472">Membrane</keyword>